<accession>A0A388KEJ3</accession>
<organism evidence="2 3">
    <name type="scientific">Chara braunii</name>
    <name type="common">Braun's stonewort</name>
    <dbReference type="NCBI Taxonomy" id="69332"/>
    <lineage>
        <taxon>Eukaryota</taxon>
        <taxon>Viridiplantae</taxon>
        <taxon>Streptophyta</taxon>
        <taxon>Charophyceae</taxon>
        <taxon>Charales</taxon>
        <taxon>Characeae</taxon>
        <taxon>Chara</taxon>
    </lineage>
</organism>
<evidence type="ECO:0000313" key="2">
    <source>
        <dbReference type="EMBL" id="GBG68373.1"/>
    </source>
</evidence>
<dbReference type="PANTHER" id="PTHR33271:SF22">
    <property type="entry name" value="OS04G0445200 PROTEIN"/>
    <property type="match status" value="1"/>
</dbReference>
<dbReference type="CDD" id="cd02227">
    <property type="entry name" value="cupin_TM1112-like"/>
    <property type="match status" value="1"/>
</dbReference>
<protein>
    <recommendedName>
        <fullName evidence="1">(S)-ureidoglycine aminohydrolase cupin domain-containing protein</fullName>
    </recommendedName>
</protein>
<dbReference type="InterPro" id="IPR011051">
    <property type="entry name" value="RmlC_Cupin_sf"/>
</dbReference>
<dbReference type="Gene3D" id="2.60.120.10">
    <property type="entry name" value="Jelly Rolls"/>
    <property type="match status" value="1"/>
</dbReference>
<proteinExistence type="predicted"/>
<keyword evidence="3" id="KW-1185">Reference proteome</keyword>
<evidence type="ECO:0000259" key="1">
    <source>
        <dbReference type="Pfam" id="PF05899"/>
    </source>
</evidence>
<sequence length="274" mass="29405">MAITTLCAALKLPAPAAVGCAPSKGGLPSISSPAAHFASSAASESFSLAGRISSPAPADCFPRLRRLTTTASGDRTVIQSFNCSPRTLNGAPSATRCVPCSADKGNIGKRRTSSSLGSSPTTRFAVWGDAEKARVRSDQQSSGSGRGVLSHCRGVESRRRRRRLVVRAMASDGKVTETQVEDKLGIRVEHNPSEERLKEMGVRQWPKWGCPPSKFPWTYDAKETCYVLKGKVYVTPEGQEDSVAIGAGDLVVFPKGMSCTWDVQVAVDKHYNFE</sequence>
<gene>
    <name evidence="2" type="ORF">CBR_g2916</name>
</gene>
<dbReference type="PANTHER" id="PTHR33271">
    <property type="entry name" value="OS04G0445200 PROTEIN"/>
    <property type="match status" value="1"/>
</dbReference>
<evidence type="ECO:0000313" key="3">
    <source>
        <dbReference type="Proteomes" id="UP000265515"/>
    </source>
</evidence>
<dbReference type="Gramene" id="GBG68373">
    <property type="protein sequence ID" value="GBG68373"/>
    <property type="gene ID" value="CBR_g2916"/>
</dbReference>
<dbReference type="AlphaFoldDB" id="A0A388KEJ3"/>
<comment type="caution">
    <text evidence="2">The sequence shown here is derived from an EMBL/GenBank/DDBJ whole genome shotgun (WGS) entry which is preliminary data.</text>
</comment>
<dbReference type="SUPFAM" id="SSF51182">
    <property type="entry name" value="RmlC-like cupins"/>
    <property type="match status" value="1"/>
</dbReference>
<dbReference type="Proteomes" id="UP000265515">
    <property type="component" value="Unassembled WGS sequence"/>
</dbReference>
<reference evidence="2 3" key="1">
    <citation type="journal article" date="2018" name="Cell">
        <title>The Chara Genome: Secondary Complexity and Implications for Plant Terrestrialization.</title>
        <authorList>
            <person name="Nishiyama T."/>
            <person name="Sakayama H."/>
            <person name="Vries J.D."/>
            <person name="Buschmann H."/>
            <person name="Saint-Marcoux D."/>
            <person name="Ullrich K.K."/>
            <person name="Haas F.B."/>
            <person name="Vanderstraeten L."/>
            <person name="Becker D."/>
            <person name="Lang D."/>
            <person name="Vosolsobe S."/>
            <person name="Rombauts S."/>
            <person name="Wilhelmsson P.K.I."/>
            <person name="Janitza P."/>
            <person name="Kern R."/>
            <person name="Heyl A."/>
            <person name="Rumpler F."/>
            <person name="Villalobos L.I.A.C."/>
            <person name="Clay J.M."/>
            <person name="Skokan R."/>
            <person name="Toyoda A."/>
            <person name="Suzuki Y."/>
            <person name="Kagoshima H."/>
            <person name="Schijlen E."/>
            <person name="Tajeshwar N."/>
            <person name="Catarino B."/>
            <person name="Hetherington A.J."/>
            <person name="Saltykova A."/>
            <person name="Bonnot C."/>
            <person name="Breuninger H."/>
            <person name="Symeonidi A."/>
            <person name="Radhakrishnan G.V."/>
            <person name="Van Nieuwerburgh F."/>
            <person name="Deforce D."/>
            <person name="Chang C."/>
            <person name="Karol K.G."/>
            <person name="Hedrich R."/>
            <person name="Ulvskov P."/>
            <person name="Glockner G."/>
            <person name="Delwiche C.F."/>
            <person name="Petrasek J."/>
            <person name="Van de Peer Y."/>
            <person name="Friml J."/>
            <person name="Beilby M."/>
            <person name="Dolan L."/>
            <person name="Kohara Y."/>
            <person name="Sugano S."/>
            <person name="Fujiyama A."/>
            <person name="Delaux P.-M."/>
            <person name="Quint M."/>
            <person name="TheiBen G."/>
            <person name="Hagemann M."/>
            <person name="Harholt J."/>
            <person name="Dunand C."/>
            <person name="Zachgo S."/>
            <person name="Langdale J."/>
            <person name="Maumus F."/>
            <person name="Straeten D.V.D."/>
            <person name="Gould S.B."/>
            <person name="Rensing S.A."/>
        </authorList>
    </citation>
    <scope>NUCLEOTIDE SEQUENCE [LARGE SCALE GENOMIC DNA]</scope>
    <source>
        <strain evidence="2 3">S276</strain>
    </source>
</reference>
<dbReference type="InterPro" id="IPR014710">
    <property type="entry name" value="RmlC-like_jellyroll"/>
</dbReference>
<dbReference type="EMBL" id="BFEA01000099">
    <property type="protein sequence ID" value="GBG68373.1"/>
    <property type="molecule type" value="Genomic_DNA"/>
</dbReference>
<dbReference type="Pfam" id="PF05899">
    <property type="entry name" value="Cupin_3"/>
    <property type="match status" value="1"/>
</dbReference>
<dbReference type="OrthoDB" id="10260542at2759"/>
<dbReference type="InterPro" id="IPR008579">
    <property type="entry name" value="UGlyAH_Cupin_dom"/>
</dbReference>
<feature type="domain" description="(S)-ureidoglycine aminohydrolase cupin" evidence="1">
    <location>
        <begin position="198"/>
        <end position="271"/>
    </location>
</feature>
<name>A0A388KEJ3_CHABU</name>